<comment type="caution">
    <text evidence="3">The sequence shown here is derived from an EMBL/GenBank/DDBJ whole genome shotgun (WGS) entry which is preliminary data.</text>
</comment>
<feature type="compositionally biased region" description="Acidic residues" evidence="1">
    <location>
        <begin position="67"/>
        <end position="80"/>
    </location>
</feature>
<dbReference type="eggNOG" id="ENOG502RNXN">
    <property type="taxonomic scope" value="Eukaryota"/>
</dbReference>
<keyword evidence="2" id="KW-0812">Transmembrane</keyword>
<evidence type="ECO:0000313" key="3">
    <source>
        <dbReference type="EMBL" id="TDZ14927.1"/>
    </source>
</evidence>
<organism evidence="3 4">
    <name type="scientific">Colletotrichum orbiculare (strain 104-T / ATCC 96160 / CBS 514.97 / LARS 414 / MAFF 240422)</name>
    <name type="common">Cucumber anthracnose fungus</name>
    <name type="synonym">Colletotrichum lagenarium</name>
    <dbReference type="NCBI Taxonomy" id="1213857"/>
    <lineage>
        <taxon>Eukaryota</taxon>
        <taxon>Fungi</taxon>
        <taxon>Dikarya</taxon>
        <taxon>Ascomycota</taxon>
        <taxon>Pezizomycotina</taxon>
        <taxon>Sordariomycetes</taxon>
        <taxon>Hypocreomycetidae</taxon>
        <taxon>Glomerellales</taxon>
        <taxon>Glomerellaceae</taxon>
        <taxon>Colletotrichum</taxon>
        <taxon>Colletotrichum orbiculare species complex</taxon>
    </lineage>
</organism>
<feature type="region of interest" description="Disordered" evidence="1">
    <location>
        <begin position="169"/>
        <end position="201"/>
    </location>
</feature>
<proteinExistence type="predicted"/>
<dbReference type="OrthoDB" id="4847742at2759"/>
<gene>
    <name evidence="3" type="ORF">Cob_v012170</name>
</gene>
<evidence type="ECO:0000256" key="2">
    <source>
        <dbReference type="SAM" id="Phobius"/>
    </source>
</evidence>
<dbReference type="AlphaFoldDB" id="N4VVU5"/>
<keyword evidence="4" id="KW-1185">Reference proteome</keyword>
<name>N4VVU5_COLOR</name>
<evidence type="ECO:0000313" key="4">
    <source>
        <dbReference type="Proteomes" id="UP000014480"/>
    </source>
</evidence>
<keyword evidence="2" id="KW-1133">Transmembrane helix</keyword>
<sequence>MRDHPRSPRDASPLPPPPRSLSDELGDFMSSSDEYNNHYDDDDDDNQSTASGGLETPLSSRKSSQSDDFDSCDDRYEEEPFPSFFRPMQTSYVKKFARVDEEAVESRPGTAVSLGRNAAPAFRRSSTCPVVLTQDFLASAADEVVRMMPGQAEFMKGLVEGWKGMEMQQRRSSVGGGEVGLRGRRGSVKRPHTAPGGGQVFGGGFKGFPVVKEREEDGDELRCVEEEEEESLVEETERESSMVVEDEVEETLYELRDLARERAEEVIAASARSANDLDKRFAVVSRCIDTIGRMYERKAERGRKRRKLGVKCVNALVRICEMFASEAPDGGAYRFESRFLDGESEWDSDADDEADDGDAEEMFARAWGAARGDAEMTMVGDDEDVVPPSPTKDPNDDKRHAELVRQAREQLDTLFAKVSQEDTPFEERHSRVVYAVEAYLARLSELEAVHDKEFRWHSELKAFHVAMGSRRILSPEPGMAMALVASLSFCFTPIATVLWYVTEPGTTWMLWRMVIPIGCYFLLLAGFYIDQKYARDALYEEMLPAEAREMRRRHKRERELLQMAHDRAVQKVYSPEA</sequence>
<accession>N4VVU5</accession>
<reference evidence="4" key="2">
    <citation type="journal article" date="2019" name="Mol. Plant Microbe Interact.">
        <title>Genome sequence resources for four phytopathogenic fungi from the Colletotrichum orbiculare species complex.</title>
        <authorList>
            <person name="Gan P."/>
            <person name="Tsushima A."/>
            <person name="Narusaka M."/>
            <person name="Narusaka Y."/>
            <person name="Takano Y."/>
            <person name="Kubo Y."/>
            <person name="Shirasu K."/>
        </authorList>
    </citation>
    <scope>GENOME REANNOTATION</scope>
    <source>
        <strain evidence="4">104-T / ATCC 96160 / CBS 514.97 / LARS 414 / MAFF 240422</strain>
    </source>
</reference>
<reference evidence="4" key="1">
    <citation type="journal article" date="2013" name="New Phytol.">
        <title>Comparative genomic and transcriptomic analyses reveal the hemibiotrophic stage shift of Colletotrichum fungi.</title>
        <authorList>
            <person name="Gan P."/>
            <person name="Ikeda K."/>
            <person name="Irieda H."/>
            <person name="Narusaka M."/>
            <person name="O'Connell R.J."/>
            <person name="Narusaka Y."/>
            <person name="Takano Y."/>
            <person name="Kubo Y."/>
            <person name="Shirasu K."/>
        </authorList>
    </citation>
    <scope>NUCLEOTIDE SEQUENCE [LARGE SCALE GENOMIC DNA]</scope>
    <source>
        <strain evidence="4">104-T / ATCC 96160 / CBS 514.97 / LARS 414 / MAFF 240422</strain>
    </source>
</reference>
<feature type="transmembrane region" description="Helical" evidence="2">
    <location>
        <begin position="508"/>
        <end position="529"/>
    </location>
</feature>
<feature type="compositionally biased region" description="Basic residues" evidence="1">
    <location>
        <begin position="182"/>
        <end position="192"/>
    </location>
</feature>
<dbReference type="EMBL" id="AMCV02000047">
    <property type="protein sequence ID" value="TDZ14927.1"/>
    <property type="molecule type" value="Genomic_DNA"/>
</dbReference>
<keyword evidence="2" id="KW-0472">Membrane</keyword>
<evidence type="ECO:0000256" key="1">
    <source>
        <dbReference type="SAM" id="MobiDB-lite"/>
    </source>
</evidence>
<dbReference type="HOGENOM" id="CLU_549821_0_0_1"/>
<feature type="transmembrane region" description="Helical" evidence="2">
    <location>
        <begin position="480"/>
        <end position="502"/>
    </location>
</feature>
<feature type="compositionally biased region" description="Polar residues" evidence="1">
    <location>
        <begin position="47"/>
        <end position="62"/>
    </location>
</feature>
<protein>
    <submittedName>
        <fullName evidence="3">Uncharacterized protein</fullName>
    </submittedName>
</protein>
<dbReference type="Proteomes" id="UP000014480">
    <property type="component" value="Unassembled WGS sequence"/>
</dbReference>
<feature type="region of interest" description="Disordered" evidence="1">
    <location>
        <begin position="1"/>
        <end position="83"/>
    </location>
</feature>